<evidence type="ECO:0000256" key="1">
    <source>
        <dbReference type="SAM" id="Phobius"/>
    </source>
</evidence>
<keyword evidence="1" id="KW-1133">Transmembrane helix</keyword>
<feature type="transmembrane region" description="Helical" evidence="1">
    <location>
        <begin position="62"/>
        <end position="85"/>
    </location>
</feature>
<organism evidence="2 3">
    <name type="scientific">Chryseobacterium oranimense</name>
    <dbReference type="NCBI Taxonomy" id="421058"/>
    <lineage>
        <taxon>Bacteria</taxon>
        <taxon>Pseudomonadati</taxon>
        <taxon>Bacteroidota</taxon>
        <taxon>Flavobacteriia</taxon>
        <taxon>Flavobacteriales</taxon>
        <taxon>Weeksellaceae</taxon>
        <taxon>Chryseobacterium group</taxon>
        <taxon>Chryseobacterium</taxon>
    </lineage>
</organism>
<dbReference type="AlphaFoldDB" id="A0A1M5KTU7"/>
<keyword evidence="1" id="KW-0472">Membrane</keyword>
<evidence type="ECO:0000313" key="2">
    <source>
        <dbReference type="EMBL" id="SHG55573.1"/>
    </source>
</evidence>
<keyword evidence="1" id="KW-0812">Transmembrane</keyword>
<proteinExistence type="predicted"/>
<reference evidence="3" key="1">
    <citation type="submission" date="2016-11" db="EMBL/GenBank/DDBJ databases">
        <authorList>
            <person name="Varghese N."/>
            <person name="Submissions S."/>
        </authorList>
    </citation>
    <scope>NUCLEOTIDE SEQUENCE [LARGE SCALE GENOMIC DNA]</scope>
    <source>
        <strain evidence="3">DSM 19055</strain>
    </source>
</reference>
<dbReference type="Proteomes" id="UP000184047">
    <property type="component" value="Unassembled WGS sequence"/>
</dbReference>
<name>A0A1M5KTU7_9FLAO</name>
<sequence>MKSISQLIYRYLESILNIGSIFRFIIILVAICMFVLSFIAFISTQRLLFENHFDFSPDGMSFYINQFSKFNGLFAATITIILAYYGIERLKAAERANIDKVRLDRYSDWKTITDARIDVVKDENPLFRREFINIRYQLFEDLYPAFAIENKKQLRALFNKYFANLIPAFESNNKKQQGCGGIYQSAAYTYFGQNFLFVFLGSVIGVKYDNATEDLLEMYLASLPSDRIIDSLAYQSALERYIKYNN</sequence>
<evidence type="ECO:0000313" key="3">
    <source>
        <dbReference type="Proteomes" id="UP000184047"/>
    </source>
</evidence>
<keyword evidence="3" id="KW-1185">Reference proteome</keyword>
<gene>
    <name evidence="2" type="ORF">SAMN05421866_0814</name>
</gene>
<dbReference type="EMBL" id="FQWT01000001">
    <property type="protein sequence ID" value="SHG55573.1"/>
    <property type="molecule type" value="Genomic_DNA"/>
</dbReference>
<protein>
    <submittedName>
        <fullName evidence="2">Uncharacterized protein</fullName>
    </submittedName>
</protein>
<accession>A0A1M5KTU7</accession>
<feature type="transmembrane region" description="Helical" evidence="1">
    <location>
        <begin position="21"/>
        <end position="42"/>
    </location>
</feature>